<dbReference type="InterPro" id="IPR051790">
    <property type="entry name" value="Cytochrome_c-biogenesis_DsbD"/>
</dbReference>
<reference evidence="2 3" key="1">
    <citation type="submission" date="2017-09" db="EMBL/GenBank/DDBJ databases">
        <title>Depth-based differentiation of microbial function through sediment-hosted aquifers and enrichment of novel symbionts in the deep terrestrial subsurface.</title>
        <authorList>
            <person name="Probst A.J."/>
            <person name="Ladd B."/>
            <person name="Jarett J.K."/>
            <person name="Geller-Mcgrath D.E."/>
            <person name="Sieber C.M."/>
            <person name="Emerson J.B."/>
            <person name="Anantharaman K."/>
            <person name="Thomas B.C."/>
            <person name="Malmstrom R."/>
            <person name="Stieglmeier M."/>
            <person name="Klingl A."/>
            <person name="Woyke T."/>
            <person name="Ryan C.M."/>
            <person name="Banfield J.F."/>
        </authorList>
    </citation>
    <scope>NUCLEOTIDE SEQUENCE [LARGE SCALE GENOMIC DNA]</scope>
    <source>
        <strain evidence="2">CG10_big_fil_rev_8_21_14_0_10_51_16</strain>
    </source>
</reference>
<dbReference type="PANTHER" id="PTHR31272">
    <property type="entry name" value="CYTOCHROME C-TYPE BIOGENESIS PROTEIN HI_1454-RELATED"/>
    <property type="match status" value="1"/>
</dbReference>
<feature type="transmembrane region" description="Helical" evidence="1">
    <location>
        <begin position="243"/>
        <end position="260"/>
    </location>
</feature>
<dbReference type="Proteomes" id="UP000228767">
    <property type="component" value="Unassembled WGS sequence"/>
</dbReference>
<keyword evidence="1" id="KW-1133">Transmembrane helix</keyword>
<feature type="transmembrane region" description="Helical" evidence="1">
    <location>
        <begin position="7"/>
        <end position="26"/>
    </location>
</feature>
<dbReference type="AlphaFoldDB" id="A0A2H0RDG4"/>
<feature type="transmembrane region" description="Helical" evidence="1">
    <location>
        <begin position="205"/>
        <end position="223"/>
    </location>
</feature>
<feature type="transmembrane region" description="Helical" evidence="1">
    <location>
        <begin position="81"/>
        <end position="107"/>
    </location>
</feature>
<feature type="transmembrane region" description="Helical" evidence="1">
    <location>
        <begin position="161"/>
        <end position="185"/>
    </location>
</feature>
<accession>A0A2H0RDG4</accession>
<evidence type="ECO:0000313" key="3">
    <source>
        <dbReference type="Proteomes" id="UP000228767"/>
    </source>
</evidence>
<evidence type="ECO:0000256" key="1">
    <source>
        <dbReference type="SAM" id="Phobius"/>
    </source>
</evidence>
<organism evidence="2 3">
    <name type="scientific">Candidatus Vogelbacteria bacterium CG10_big_fil_rev_8_21_14_0_10_51_16</name>
    <dbReference type="NCBI Taxonomy" id="1975045"/>
    <lineage>
        <taxon>Bacteria</taxon>
        <taxon>Candidatus Vogeliibacteriota</taxon>
    </lineage>
</organism>
<keyword evidence="1" id="KW-0812">Transmembrane</keyword>
<name>A0A2H0RDG4_9BACT</name>
<dbReference type="PANTHER" id="PTHR31272:SF9">
    <property type="entry name" value="BLL1027 PROTEIN"/>
    <property type="match status" value="1"/>
</dbReference>
<sequence length="261" mass="28474">MSTRFKLFAIVAIVVIGLAILFGSMGSTASELLWRMSDSGTWLLPLLTVTALVDSVNPCAFSILLITIAFLMSVGHSRRSVLAIGSVYILGIFIVYLSIGLGILQVLHLFNTPHFMAKLGAVILLVVGLLNVVEHFFPDFPLKLRIPTMAHGRIASLMNKATIPAALLLGILVGLCEFPCTGGPYMSALGLLHDQASRWVGLGYLLLYNLIFVLPLVIMLALASEQSFLSKLESWKARRTEDMRLWTGIAAIILAFIIYSL</sequence>
<evidence type="ECO:0000313" key="2">
    <source>
        <dbReference type="EMBL" id="PIR44480.1"/>
    </source>
</evidence>
<feature type="transmembrane region" description="Helical" evidence="1">
    <location>
        <begin position="119"/>
        <end position="140"/>
    </location>
</feature>
<gene>
    <name evidence="2" type="ORF">COV10_04470</name>
</gene>
<protein>
    <submittedName>
        <fullName evidence="2">Uncharacterized protein</fullName>
    </submittedName>
</protein>
<keyword evidence="1" id="KW-0472">Membrane</keyword>
<dbReference type="EMBL" id="PCYI01000029">
    <property type="protein sequence ID" value="PIR44480.1"/>
    <property type="molecule type" value="Genomic_DNA"/>
</dbReference>
<comment type="caution">
    <text evidence="2">The sequence shown here is derived from an EMBL/GenBank/DDBJ whole genome shotgun (WGS) entry which is preliminary data.</text>
</comment>
<proteinExistence type="predicted"/>
<feature type="transmembrane region" description="Helical" evidence="1">
    <location>
        <begin position="46"/>
        <end position="74"/>
    </location>
</feature>